<organism evidence="1 2">
    <name type="scientific">Candidatus Wolfebacteria bacterium RIFCSPHIGHO2_01_FULL_48_22</name>
    <dbReference type="NCBI Taxonomy" id="1802555"/>
    <lineage>
        <taxon>Bacteria</taxon>
        <taxon>Candidatus Wolfeibacteriota</taxon>
    </lineage>
</organism>
<reference evidence="1 2" key="1">
    <citation type="journal article" date="2016" name="Nat. Commun.">
        <title>Thousands of microbial genomes shed light on interconnected biogeochemical processes in an aquifer system.</title>
        <authorList>
            <person name="Anantharaman K."/>
            <person name="Brown C.T."/>
            <person name="Hug L.A."/>
            <person name="Sharon I."/>
            <person name="Castelle C.J."/>
            <person name="Probst A.J."/>
            <person name="Thomas B.C."/>
            <person name="Singh A."/>
            <person name="Wilkins M.J."/>
            <person name="Karaoz U."/>
            <person name="Brodie E.L."/>
            <person name="Williams K.H."/>
            <person name="Hubbard S.S."/>
            <person name="Banfield J.F."/>
        </authorList>
    </citation>
    <scope>NUCLEOTIDE SEQUENCE [LARGE SCALE GENOMIC DNA]</scope>
</reference>
<dbReference type="AlphaFoldDB" id="A0A1F8DRW8"/>
<accession>A0A1F8DRW8</accession>
<proteinExistence type="predicted"/>
<dbReference type="EMBL" id="MGIP01000011">
    <property type="protein sequence ID" value="OGM91192.1"/>
    <property type="molecule type" value="Genomic_DNA"/>
</dbReference>
<evidence type="ECO:0000313" key="2">
    <source>
        <dbReference type="Proteomes" id="UP000177029"/>
    </source>
</evidence>
<sequence length="72" mass="8265">MLIIDANCCIHIPFGKSSISKFLTGFINKNIPAQKTALAFQNAYSKFFLQYGYAPFLSFRTRSGIYFPRKFN</sequence>
<gene>
    <name evidence="1" type="ORF">A2755_02180</name>
</gene>
<evidence type="ECO:0000313" key="1">
    <source>
        <dbReference type="EMBL" id="OGM91192.1"/>
    </source>
</evidence>
<comment type="caution">
    <text evidence="1">The sequence shown here is derived from an EMBL/GenBank/DDBJ whole genome shotgun (WGS) entry which is preliminary data.</text>
</comment>
<dbReference type="STRING" id="1802555.A2755_02180"/>
<name>A0A1F8DRW8_9BACT</name>
<dbReference type="Proteomes" id="UP000177029">
    <property type="component" value="Unassembled WGS sequence"/>
</dbReference>
<protein>
    <submittedName>
        <fullName evidence="1">Uncharacterized protein</fullName>
    </submittedName>
</protein>